<accession>A0A2N5D328</accession>
<dbReference type="OrthoDB" id="9807797at2"/>
<dbReference type="GO" id="GO:0003755">
    <property type="term" value="F:peptidyl-prolyl cis-trans isomerase activity"/>
    <property type="evidence" value="ECO:0007669"/>
    <property type="project" value="UniProtKB-KW"/>
</dbReference>
<dbReference type="Pfam" id="PF00160">
    <property type="entry name" value="Pro_isomerase"/>
    <property type="match status" value="1"/>
</dbReference>
<reference evidence="7 8" key="1">
    <citation type="submission" date="2017-12" db="EMBL/GenBank/DDBJ databases">
        <title>The genome sequence of Caulobacter flavus CGMCC1 15093.</title>
        <authorList>
            <person name="Gao J."/>
            <person name="Mao X."/>
            <person name="Sun J."/>
        </authorList>
    </citation>
    <scope>NUCLEOTIDE SEQUENCE [LARGE SCALE GENOMIC DNA]</scope>
    <source>
        <strain evidence="7 8">CGMCC1 15093</strain>
    </source>
</reference>
<evidence type="ECO:0000313" key="8">
    <source>
        <dbReference type="Proteomes" id="UP000234483"/>
    </source>
</evidence>
<dbReference type="RefSeq" id="WP_101711336.1">
    <property type="nucleotide sequence ID" value="NZ_CP026100.1"/>
</dbReference>
<evidence type="ECO:0000256" key="2">
    <source>
        <dbReference type="ARBA" id="ARBA00023110"/>
    </source>
</evidence>
<keyword evidence="2" id="KW-0697">Rotamase</keyword>
<evidence type="ECO:0000313" key="9">
    <source>
        <dbReference type="Proteomes" id="UP000281192"/>
    </source>
</evidence>
<dbReference type="KEGG" id="cfh:C1707_23220"/>
<dbReference type="Proteomes" id="UP000234483">
    <property type="component" value="Unassembled WGS sequence"/>
</dbReference>
<sequence length="277" mass="29403">MKSAFRALGVAALALVSASAASAQVSEWRTPDPENVLVVETNKGRIVAELVPEAAPGHVERVRELARAGFYDGLTFFRVIDSFMAQTGDPKNDGTGGSDKPDLTAEFTFRRAGSGGSFAPVGKVGSLETGFVGPLAVTSQSSMLAAMTADGKVQAWANFCPGVLGMARAGDPNSANSQFFFMRQHYPSLEKTYTGFGRVLSGLEVVRAIKTGEPVADPQDKMLSVKVLADIPADKRPTVQVMDTRSAAFAEYFKKKQAELGAGYNICDVEVPAKVSK</sequence>
<keyword evidence="4" id="KW-0732">Signal</keyword>
<dbReference type="EMBL" id="PJRQ01000006">
    <property type="protein sequence ID" value="PLR20498.1"/>
    <property type="molecule type" value="Genomic_DNA"/>
</dbReference>
<dbReference type="AlphaFoldDB" id="A0A2N5D328"/>
<dbReference type="PANTHER" id="PTHR45625:SF4">
    <property type="entry name" value="PEPTIDYLPROLYL ISOMERASE DOMAIN AND WD REPEAT-CONTAINING PROTEIN 1"/>
    <property type="match status" value="1"/>
</dbReference>
<dbReference type="PANTHER" id="PTHR45625">
    <property type="entry name" value="PEPTIDYL-PROLYL CIS-TRANS ISOMERASE-RELATED"/>
    <property type="match status" value="1"/>
</dbReference>
<reference evidence="6 9" key="2">
    <citation type="submission" date="2018-01" db="EMBL/GenBank/DDBJ databases">
        <title>Complete genome sequence of Caulobacter flavus RHGG3.</title>
        <authorList>
            <person name="Yang E."/>
        </authorList>
    </citation>
    <scope>NUCLEOTIDE SEQUENCE [LARGE SCALE GENOMIC DNA]</scope>
    <source>
        <strain evidence="6 9">RHGG3</strain>
    </source>
</reference>
<feature type="chain" id="PRO_5044578153" description="peptidylprolyl isomerase" evidence="4">
    <location>
        <begin position="24"/>
        <end position="277"/>
    </location>
</feature>
<feature type="signal peptide" evidence="4">
    <location>
        <begin position="1"/>
        <end position="23"/>
    </location>
</feature>
<evidence type="ECO:0000313" key="6">
    <source>
        <dbReference type="EMBL" id="AYV48930.1"/>
    </source>
</evidence>
<evidence type="ECO:0000256" key="3">
    <source>
        <dbReference type="ARBA" id="ARBA00023235"/>
    </source>
</evidence>
<feature type="domain" description="PPIase cyclophilin-type" evidence="5">
    <location>
        <begin position="35"/>
        <end position="248"/>
    </location>
</feature>
<organism evidence="7 8">
    <name type="scientific">Caulobacter flavus</name>
    <dbReference type="NCBI Taxonomy" id="1679497"/>
    <lineage>
        <taxon>Bacteria</taxon>
        <taxon>Pseudomonadati</taxon>
        <taxon>Pseudomonadota</taxon>
        <taxon>Alphaproteobacteria</taxon>
        <taxon>Caulobacterales</taxon>
        <taxon>Caulobacteraceae</taxon>
        <taxon>Caulobacter</taxon>
    </lineage>
</organism>
<gene>
    <name evidence="6" type="ORF">C1707_23220</name>
    <name evidence="7" type="ORF">CFHF_01865</name>
</gene>
<evidence type="ECO:0000259" key="5">
    <source>
        <dbReference type="PROSITE" id="PS50072"/>
    </source>
</evidence>
<protein>
    <recommendedName>
        <fullName evidence="1">peptidylprolyl isomerase</fullName>
        <ecNumber evidence="1">5.2.1.8</ecNumber>
    </recommendedName>
</protein>
<dbReference type="SUPFAM" id="SSF50891">
    <property type="entry name" value="Cyclophilin-like"/>
    <property type="match status" value="1"/>
</dbReference>
<name>A0A2N5D328_9CAUL</name>
<dbReference type="EC" id="5.2.1.8" evidence="1"/>
<dbReference type="PROSITE" id="PS50072">
    <property type="entry name" value="CSA_PPIASE_2"/>
    <property type="match status" value="1"/>
</dbReference>
<evidence type="ECO:0000313" key="7">
    <source>
        <dbReference type="EMBL" id="PLR20498.1"/>
    </source>
</evidence>
<dbReference type="Gene3D" id="2.40.100.10">
    <property type="entry name" value="Cyclophilin-like"/>
    <property type="match status" value="1"/>
</dbReference>
<dbReference type="InterPro" id="IPR044666">
    <property type="entry name" value="Cyclophilin_A-like"/>
</dbReference>
<keyword evidence="3 7" id="KW-0413">Isomerase</keyword>
<dbReference type="CDD" id="cd00317">
    <property type="entry name" value="cyclophilin"/>
    <property type="match status" value="1"/>
</dbReference>
<proteinExistence type="predicted"/>
<evidence type="ECO:0000256" key="1">
    <source>
        <dbReference type="ARBA" id="ARBA00013194"/>
    </source>
</evidence>
<dbReference type="Proteomes" id="UP000281192">
    <property type="component" value="Chromosome"/>
</dbReference>
<dbReference type="InterPro" id="IPR029000">
    <property type="entry name" value="Cyclophilin-like_dom_sf"/>
</dbReference>
<dbReference type="InterPro" id="IPR002130">
    <property type="entry name" value="Cyclophilin-type_PPIase_dom"/>
</dbReference>
<dbReference type="EMBL" id="CP026100">
    <property type="protein sequence ID" value="AYV48930.1"/>
    <property type="molecule type" value="Genomic_DNA"/>
</dbReference>
<evidence type="ECO:0000256" key="4">
    <source>
        <dbReference type="SAM" id="SignalP"/>
    </source>
</evidence>
<keyword evidence="9" id="KW-1185">Reference proteome</keyword>